<dbReference type="InterPro" id="IPR049975">
    <property type="entry name" value="SAV_915-like_dom"/>
</dbReference>
<accession>A0ABW8C817</accession>
<proteinExistence type="predicted"/>
<evidence type="ECO:0000313" key="2">
    <source>
        <dbReference type="Proteomes" id="UP001614394"/>
    </source>
</evidence>
<evidence type="ECO:0000313" key="1">
    <source>
        <dbReference type="EMBL" id="MFI9102579.1"/>
    </source>
</evidence>
<keyword evidence="2" id="KW-1185">Reference proteome</keyword>
<dbReference type="Proteomes" id="UP001614394">
    <property type="component" value="Unassembled WGS sequence"/>
</dbReference>
<dbReference type="NCBIfam" id="NF042914">
    <property type="entry name" value="SAV915_dom"/>
    <property type="match status" value="1"/>
</dbReference>
<sequence length="104" mass="11091">MPRSRAEEPGNDVPAGPLYVPVRRGPAGYALRLCRTPLGSRTAVAFTSERRLRSVMGAGQAWIRLSEPAVRALSAPLGATTVTVDPLLTARRVRDPEVVAVALC</sequence>
<protein>
    <submittedName>
        <fullName evidence="1">SAV_915 family protein</fullName>
    </submittedName>
</protein>
<dbReference type="RefSeq" id="WP_399650434.1">
    <property type="nucleotide sequence ID" value="NZ_JBITYG010000005.1"/>
</dbReference>
<name>A0ABW8C817_9ACTN</name>
<reference evidence="1 2" key="1">
    <citation type="submission" date="2024-10" db="EMBL/GenBank/DDBJ databases">
        <title>The Natural Products Discovery Center: Release of the First 8490 Sequenced Strains for Exploring Actinobacteria Biosynthetic Diversity.</title>
        <authorList>
            <person name="Kalkreuter E."/>
            <person name="Kautsar S.A."/>
            <person name="Yang D."/>
            <person name="Bader C.D."/>
            <person name="Teijaro C.N."/>
            <person name="Fluegel L."/>
            <person name="Davis C.M."/>
            <person name="Simpson J.R."/>
            <person name="Lauterbach L."/>
            <person name="Steele A.D."/>
            <person name="Gui C."/>
            <person name="Meng S."/>
            <person name="Li G."/>
            <person name="Viehrig K."/>
            <person name="Ye F."/>
            <person name="Su P."/>
            <person name="Kiefer A.F."/>
            <person name="Nichols A."/>
            <person name="Cepeda A.J."/>
            <person name="Yan W."/>
            <person name="Fan B."/>
            <person name="Jiang Y."/>
            <person name="Adhikari A."/>
            <person name="Zheng C.-J."/>
            <person name="Schuster L."/>
            <person name="Cowan T.M."/>
            <person name="Smanski M.J."/>
            <person name="Chevrette M.G."/>
            <person name="De Carvalho L.P.S."/>
            <person name="Shen B."/>
        </authorList>
    </citation>
    <scope>NUCLEOTIDE SEQUENCE [LARGE SCALE GENOMIC DNA]</scope>
    <source>
        <strain evidence="1 2">NPDC053399</strain>
    </source>
</reference>
<gene>
    <name evidence="1" type="ORF">ACIGXA_18875</name>
</gene>
<dbReference type="EMBL" id="JBITYG010000005">
    <property type="protein sequence ID" value="MFI9102579.1"/>
    <property type="molecule type" value="Genomic_DNA"/>
</dbReference>
<comment type="caution">
    <text evidence="1">The sequence shown here is derived from an EMBL/GenBank/DDBJ whole genome shotgun (WGS) entry which is preliminary data.</text>
</comment>
<organism evidence="1 2">
    <name type="scientific">Streptomyces fildesensis</name>
    <dbReference type="NCBI Taxonomy" id="375757"/>
    <lineage>
        <taxon>Bacteria</taxon>
        <taxon>Bacillati</taxon>
        <taxon>Actinomycetota</taxon>
        <taxon>Actinomycetes</taxon>
        <taxon>Kitasatosporales</taxon>
        <taxon>Streptomycetaceae</taxon>
        <taxon>Streptomyces</taxon>
    </lineage>
</organism>